<keyword evidence="1" id="KW-0812">Transmembrane</keyword>
<sequence>MLWKVPIILGVMGLLFSILQMRHVFKIGDYLRFLEEYYGSSDERFGWERRLKRRSAGGMAGVIAVWIIFIAGCLYYAYSLEQIFHLIPQCLPA</sequence>
<accession>A0A504U8Y2</accession>
<feature type="transmembrane region" description="Helical" evidence="1">
    <location>
        <begin position="59"/>
        <end position="78"/>
    </location>
</feature>
<dbReference type="RefSeq" id="WP_140829568.1">
    <property type="nucleotide sequence ID" value="NZ_VFYP01000002.1"/>
</dbReference>
<keyword evidence="1" id="KW-1133">Transmembrane helix</keyword>
<keyword evidence="1" id="KW-0472">Membrane</keyword>
<evidence type="ECO:0000256" key="1">
    <source>
        <dbReference type="SAM" id="Phobius"/>
    </source>
</evidence>
<dbReference type="Proteomes" id="UP000316429">
    <property type="component" value="Unassembled WGS sequence"/>
</dbReference>
<dbReference type="EMBL" id="VFYP01000002">
    <property type="protein sequence ID" value="TPP07075.1"/>
    <property type="molecule type" value="Genomic_DNA"/>
</dbReference>
<organism evidence="2 3">
    <name type="scientific">Rhizobium glycinendophyticum</name>
    <dbReference type="NCBI Taxonomy" id="2589807"/>
    <lineage>
        <taxon>Bacteria</taxon>
        <taxon>Pseudomonadati</taxon>
        <taxon>Pseudomonadota</taxon>
        <taxon>Alphaproteobacteria</taxon>
        <taxon>Hyphomicrobiales</taxon>
        <taxon>Rhizobiaceae</taxon>
        <taxon>Rhizobium/Agrobacterium group</taxon>
        <taxon>Rhizobium</taxon>
    </lineage>
</organism>
<reference evidence="2 3" key="1">
    <citation type="submission" date="2019-06" db="EMBL/GenBank/DDBJ databases">
        <title>Rhizobium sp. CL12 isolated from roots of soybean.</title>
        <authorList>
            <person name="Wang C."/>
        </authorList>
    </citation>
    <scope>NUCLEOTIDE SEQUENCE [LARGE SCALE GENOMIC DNA]</scope>
    <source>
        <strain evidence="2 3">CL12</strain>
    </source>
</reference>
<evidence type="ECO:0000313" key="2">
    <source>
        <dbReference type="EMBL" id="TPP07075.1"/>
    </source>
</evidence>
<feature type="transmembrane region" description="Helical" evidence="1">
    <location>
        <begin position="6"/>
        <end position="25"/>
    </location>
</feature>
<name>A0A504U8Y2_9HYPH</name>
<protein>
    <submittedName>
        <fullName evidence="2">Uncharacterized protein</fullName>
    </submittedName>
</protein>
<keyword evidence="3" id="KW-1185">Reference proteome</keyword>
<evidence type="ECO:0000313" key="3">
    <source>
        <dbReference type="Proteomes" id="UP000316429"/>
    </source>
</evidence>
<dbReference type="AlphaFoldDB" id="A0A504U8Y2"/>
<comment type="caution">
    <text evidence="2">The sequence shown here is derived from an EMBL/GenBank/DDBJ whole genome shotgun (WGS) entry which is preliminary data.</text>
</comment>
<gene>
    <name evidence="2" type="ORF">FJQ55_15565</name>
</gene>
<proteinExistence type="predicted"/>